<dbReference type="EMBL" id="JAAXOQ010000066">
    <property type="protein sequence ID" value="NKY21030.1"/>
    <property type="molecule type" value="Genomic_DNA"/>
</dbReference>
<evidence type="ECO:0008006" key="3">
    <source>
        <dbReference type="Google" id="ProtNLM"/>
    </source>
</evidence>
<proteinExistence type="predicted"/>
<accession>A0A846XBN0</accession>
<protein>
    <recommendedName>
        <fullName evidence="3">Tox-REase-7 domain-containing protein</fullName>
    </recommendedName>
</protein>
<dbReference type="Proteomes" id="UP000582646">
    <property type="component" value="Unassembled WGS sequence"/>
</dbReference>
<evidence type="ECO:0000313" key="2">
    <source>
        <dbReference type="Proteomes" id="UP000582646"/>
    </source>
</evidence>
<comment type="caution">
    <text evidence="1">The sequence shown here is derived from an EMBL/GenBank/DDBJ whole genome shotgun (WGS) entry which is preliminary data.</text>
</comment>
<organism evidence="1 2">
    <name type="scientific">Tsukamurella spumae</name>
    <dbReference type="NCBI Taxonomy" id="44753"/>
    <lineage>
        <taxon>Bacteria</taxon>
        <taxon>Bacillati</taxon>
        <taxon>Actinomycetota</taxon>
        <taxon>Actinomycetes</taxon>
        <taxon>Mycobacteriales</taxon>
        <taxon>Tsukamurellaceae</taxon>
        <taxon>Tsukamurella</taxon>
    </lineage>
</organism>
<keyword evidence="2" id="KW-1185">Reference proteome</keyword>
<reference evidence="1 2" key="1">
    <citation type="submission" date="2020-04" db="EMBL/GenBank/DDBJ databases">
        <title>MicrobeNet Type strains.</title>
        <authorList>
            <person name="Nicholson A.C."/>
        </authorList>
    </citation>
    <scope>NUCLEOTIDE SEQUENCE [LARGE SCALE GENOMIC DNA]</scope>
    <source>
        <strain evidence="1 2">DSM 44113</strain>
    </source>
</reference>
<gene>
    <name evidence="1" type="ORF">HF999_22045</name>
</gene>
<dbReference type="AlphaFoldDB" id="A0A846XBN0"/>
<dbReference type="RefSeq" id="WP_168547895.1">
    <property type="nucleotide sequence ID" value="NZ_JAAXOQ010000066.1"/>
</dbReference>
<evidence type="ECO:0000313" key="1">
    <source>
        <dbReference type="EMBL" id="NKY21030.1"/>
    </source>
</evidence>
<sequence>MWLAASDLNPVMHSRSGRAGKTLAQIQRNNAAGLEGANWLARNQYPGAIVDKAKFEIPGLGGRRVDILTQNLTAIEVKTGETAYASVRDQVAKDAILNQGAVQGVRSVEWVFMKSVFTGKGGPDQALINALNAAGIPWKVI</sequence>
<name>A0A846XBN0_9ACTN</name>